<dbReference type="GO" id="GO:0016491">
    <property type="term" value="F:oxidoreductase activity"/>
    <property type="evidence" value="ECO:0007669"/>
    <property type="project" value="InterPro"/>
</dbReference>
<protein>
    <submittedName>
        <fullName evidence="3">Thiol-disulfide isomerase/thioredoxin</fullName>
    </submittedName>
</protein>
<keyword evidence="4" id="KW-1185">Reference proteome</keyword>
<dbReference type="InterPro" id="IPR013766">
    <property type="entry name" value="Thioredoxin_domain"/>
</dbReference>
<dbReference type="SUPFAM" id="SSF52833">
    <property type="entry name" value="Thioredoxin-like"/>
    <property type="match status" value="1"/>
</dbReference>
<sequence length="193" mass="22203">MKKVNIKKILNYGFWIAFVIVLFTGSLRAEVFGFIQRGLLEIGIMNPDTEQALESKTPASYQMKVKNQNGEQIDFNDLKGKVVFINFWATWCPPCVAEMPSINNLYKKFENDKDVVFIMVSLDDKFEKAKNFKKRKNFNFDIHQLSSNLPSVYKSTSIPTTFVLDAQGNIAFTHKGMANYNTQKFEDMLNSLK</sequence>
<accession>A0A840EVF8</accession>
<comment type="caution">
    <text evidence="3">The sequence shown here is derived from an EMBL/GenBank/DDBJ whole genome shotgun (WGS) entry which is preliminary data.</text>
</comment>
<dbReference type="Pfam" id="PF00578">
    <property type="entry name" value="AhpC-TSA"/>
    <property type="match status" value="1"/>
</dbReference>
<dbReference type="InterPro" id="IPR050553">
    <property type="entry name" value="Thioredoxin_ResA/DsbE_sf"/>
</dbReference>
<dbReference type="PANTHER" id="PTHR42852:SF13">
    <property type="entry name" value="PROTEIN DIPZ"/>
    <property type="match status" value="1"/>
</dbReference>
<dbReference type="GO" id="GO:0016209">
    <property type="term" value="F:antioxidant activity"/>
    <property type="evidence" value="ECO:0007669"/>
    <property type="project" value="InterPro"/>
</dbReference>
<keyword evidence="3" id="KW-0413">Isomerase</keyword>
<evidence type="ECO:0000259" key="2">
    <source>
        <dbReference type="PROSITE" id="PS51352"/>
    </source>
</evidence>
<dbReference type="Gene3D" id="3.40.30.10">
    <property type="entry name" value="Glutaredoxin"/>
    <property type="match status" value="1"/>
</dbReference>
<proteinExistence type="predicted"/>
<dbReference type="GO" id="GO:0016853">
    <property type="term" value="F:isomerase activity"/>
    <property type="evidence" value="ECO:0007669"/>
    <property type="project" value="UniProtKB-KW"/>
</dbReference>
<dbReference type="PANTHER" id="PTHR42852">
    <property type="entry name" value="THIOL:DISULFIDE INTERCHANGE PROTEIN DSBE"/>
    <property type="match status" value="1"/>
</dbReference>
<dbReference type="RefSeq" id="WP_183475701.1">
    <property type="nucleotide sequence ID" value="NZ_JACIFO010000001.1"/>
</dbReference>
<keyword evidence="1" id="KW-0676">Redox-active center</keyword>
<dbReference type="InterPro" id="IPR000866">
    <property type="entry name" value="AhpC/TSA"/>
</dbReference>
<evidence type="ECO:0000256" key="1">
    <source>
        <dbReference type="ARBA" id="ARBA00023284"/>
    </source>
</evidence>
<dbReference type="PROSITE" id="PS51352">
    <property type="entry name" value="THIOREDOXIN_2"/>
    <property type="match status" value="1"/>
</dbReference>
<gene>
    <name evidence="3" type="ORF">GGR32_000336</name>
</gene>
<reference evidence="3 4" key="1">
    <citation type="submission" date="2020-08" db="EMBL/GenBank/DDBJ databases">
        <title>Genomic Encyclopedia of Type Strains, Phase IV (KMG-IV): sequencing the most valuable type-strain genomes for metagenomic binning, comparative biology and taxonomic classification.</title>
        <authorList>
            <person name="Goeker M."/>
        </authorList>
    </citation>
    <scope>NUCLEOTIDE SEQUENCE [LARGE SCALE GENOMIC DNA]</scope>
    <source>
        <strain evidence="3 4">DSM 29568</strain>
    </source>
</reference>
<dbReference type="PROSITE" id="PS00194">
    <property type="entry name" value="THIOREDOXIN_1"/>
    <property type="match status" value="1"/>
</dbReference>
<dbReference type="InterPro" id="IPR017937">
    <property type="entry name" value="Thioredoxin_CS"/>
</dbReference>
<dbReference type="InterPro" id="IPR036249">
    <property type="entry name" value="Thioredoxin-like_sf"/>
</dbReference>
<dbReference type="EMBL" id="JACIFO010000001">
    <property type="protein sequence ID" value="MBB4118064.1"/>
    <property type="molecule type" value="Genomic_DNA"/>
</dbReference>
<name>A0A840EVF8_9FLAO</name>
<organism evidence="3 4">
    <name type="scientific">Mesonia hippocampi</name>
    <dbReference type="NCBI Taxonomy" id="1628250"/>
    <lineage>
        <taxon>Bacteria</taxon>
        <taxon>Pseudomonadati</taxon>
        <taxon>Bacteroidota</taxon>
        <taxon>Flavobacteriia</taxon>
        <taxon>Flavobacteriales</taxon>
        <taxon>Flavobacteriaceae</taxon>
        <taxon>Mesonia</taxon>
    </lineage>
</organism>
<dbReference type="AlphaFoldDB" id="A0A840EVF8"/>
<dbReference type="CDD" id="cd02966">
    <property type="entry name" value="TlpA_like_family"/>
    <property type="match status" value="1"/>
</dbReference>
<evidence type="ECO:0000313" key="3">
    <source>
        <dbReference type="EMBL" id="MBB4118064.1"/>
    </source>
</evidence>
<evidence type="ECO:0000313" key="4">
    <source>
        <dbReference type="Proteomes" id="UP000553034"/>
    </source>
</evidence>
<feature type="domain" description="Thioredoxin" evidence="2">
    <location>
        <begin position="52"/>
        <end position="193"/>
    </location>
</feature>
<dbReference type="Proteomes" id="UP000553034">
    <property type="component" value="Unassembled WGS sequence"/>
</dbReference>